<name>A0AAN0RJ84_9RHOB</name>
<dbReference type="EMBL" id="CP003984">
    <property type="protein sequence ID" value="AII87179.1"/>
    <property type="molecule type" value="Genomic_DNA"/>
</dbReference>
<dbReference type="PANTHER" id="PTHR10357:SF179">
    <property type="entry name" value="NEUTRAL AND BASIC AMINO ACID TRANSPORT PROTEIN RBAT"/>
    <property type="match status" value="1"/>
</dbReference>
<dbReference type="GO" id="GO:0009313">
    <property type="term" value="P:oligosaccharide catabolic process"/>
    <property type="evidence" value="ECO:0007669"/>
    <property type="project" value="TreeGrafter"/>
</dbReference>
<protein>
    <submittedName>
        <fullName evidence="5">Alpha-glucosidase AglA</fullName>
        <ecNumber evidence="5">3.2.1.20</ecNumber>
    </submittedName>
</protein>
<dbReference type="InterPro" id="IPR017853">
    <property type="entry name" value="GH"/>
</dbReference>
<dbReference type="FunFam" id="3.90.400.10:FF:000002">
    <property type="entry name" value="Sucrose isomerase"/>
    <property type="match status" value="1"/>
</dbReference>
<evidence type="ECO:0000313" key="6">
    <source>
        <dbReference type="Proteomes" id="UP000028680"/>
    </source>
</evidence>
<dbReference type="Gene3D" id="3.90.400.10">
    <property type="entry name" value="Oligo-1,6-glucosidase, Domain 2"/>
    <property type="match status" value="1"/>
</dbReference>
<keyword evidence="2 5" id="KW-0378">Hydrolase</keyword>
<dbReference type="PANTHER" id="PTHR10357">
    <property type="entry name" value="ALPHA-AMYLASE FAMILY MEMBER"/>
    <property type="match status" value="1"/>
</dbReference>
<comment type="similarity">
    <text evidence="1">Belongs to the glycosyl hydrolase 13 family.</text>
</comment>
<evidence type="ECO:0000256" key="3">
    <source>
        <dbReference type="ARBA" id="ARBA00023295"/>
    </source>
</evidence>
<dbReference type="InterPro" id="IPR006047">
    <property type="entry name" value="GH13_cat_dom"/>
</dbReference>
<dbReference type="Pfam" id="PF00128">
    <property type="entry name" value="Alpha-amylase"/>
    <property type="match status" value="1"/>
</dbReference>
<dbReference type="Gene3D" id="3.20.20.80">
    <property type="entry name" value="Glycosidases"/>
    <property type="match status" value="1"/>
</dbReference>
<evidence type="ECO:0000256" key="2">
    <source>
        <dbReference type="ARBA" id="ARBA00022801"/>
    </source>
</evidence>
<keyword evidence="3 5" id="KW-0326">Glycosidase</keyword>
<feature type="domain" description="Glycosyl hydrolase family 13 catalytic" evidence="4">
    <location>
        <begin position="14"/>
        <end position="412"/>
    </location>
</feature>
<dbReference type="GO" id="GO:0004556">
    <property type="term" value="F:alpha-amylase activity"/>
    <property type="evidence" value="ECO:0007669"/>
    <property type="project" value="TreeGrafter"/>
</dbReference>
<sequence length="516" mass="58473">MTELKWWETAVIYQIYPRSFQDSNSDGIGDLPGITTRLEYIANLGVDAIWISPFYPSPQKDFGYDVSDYCDINPEYGNLADFDALIAKAHGLGLKVMIDIVPGHCSDRHIWFEESRQSRDNPKADWFHWADPLADGSAPTNWLSFFGGRAWTWEPRRQQYYLHNFLPSQPNLNHANPNVIEAFRQIARFWFDRGVDGFRMDAVHTVNADTAPYRDNLPKPNFKLGSLPQEQQPFFRQLHDSAQLNQPAIQNFIEAFRKVADEYDGDRFLMGELHGDDPVLASETFTAPGRLHATYNFNLLEWAGLDVAGLEKAISTAIEAFNGTGRLTFAFSNHDVPRSATRQLAPLGLGEEQQEALQLLLLKLETSLIGSACVYQGEELALSDVQDIPLDQMQDPWGIEFAPVFLGRDTCRTPMVWRRSDNQWGGFSDAASTWLPVAEPHLARAGLDEAERPGSVYCQFSEFLAWRKKQPAMMRANNMTLVASGPKELVFDRMSETQNLRCRFDFETLTASIAEI</sequence>
<evidence type="ECO:0000313" key="5">
    <source>
        <dbReference type="EMBL" id="AII87179.1"/>
    </source>
</evidence>
<accession>A0AAN0RJ84</accession>
<dbReference type="KEGG" id="ptp:RCA23_c16430"/>
<dbReference type="GO" id="GO:0004558">
    <property type="term" value="F:alpha-1,4-glucosidase activity"/>
    <property type="evidence" value="ECO:0007669"/>
    <property type="project" value="UniProtKB-EC"/>
</dbReference>
<reference evidence="5 6" key="1">
    <citation type="journal article" date="2014" name="ISME J.">
        <title>Adaptation of an abundant Roseobacter RCA organism to pelagic systems revealed by genomic and transcriptomic analyses.</title>
        <authorList>
            <person name="Voget S."/>
            <person name="Wemheuer B."/>
            <person name="Brinkhoff T."/>
            <person name="Vollmers J."/>
            <person name="Dietrich S."/>
            <person name="Giebel H.A."/>
            <person name="Beardsley C."/>
            <person name="Sardemann C."/>
            <person name="Bakenhus I."/>
            <person name="Billerbeck S."/>
            <person name="Daniel R."/>
            <person name="Simon M."/>
        </authorList>
    </citation>
    <scope>NUCLEOTIDE SEQUENCE [LARGE SCALE GENOMIC DNA]</scope>
    <source>
        <strain evidence="5 6">RCA23</strain>
    </source>
</reference>
<dbReference type="EC" id="3.2.1.20" evidence="5"/>
<proteinExistence type="inferred from homology"/>
<dbReference type="InterPro" id="IPR045857">
    <property type="entry name" value="O16G_dom_2"/>
</dbReference>
<evidence type="ECO:0000256" key="1">
    <source>
        <dbReference type="ARBA" id="ARBA00008061"/>
    </source>
</evidence>
<evidence type="ECO:0000259" key="4">
    <source>
        <dbReference type="SMART" id="SM00642"/>
    </source>
</evidence>
<dbReference type="AlphaFoldDB" id="A0AAN0RJ84"/>
<organism evidence="5 6">
    <name type="scientific">Planktomarina temperata RCA23</name>
    <dbReference type="NCBI Taxonomy" id="666509"/>
    <lineage>
        <taxon>Bacteria</taxon>
        <taxon>Pseudomonadati</taxon>
        <taxon>Pseudomonadota</taxon>
        <taxon>Alphaproteobacteria</taxon>
        <taxon>Rhodobacterales</taxon>
        <taxon>Paracoccaceae</taxon>
        <taxon>Planktomarina</taxon>
    </lineage>
</organism>
<keyword evidence="6" id="KW-1185">Reference proteome</keyword>
<gene>
    <name evidence="5" type="ORF">RCA23_c16430</name>
</gene>
<dbReference type="SUPFAM" id="SSF51445">
    <property type="entry name" value="(Trans)glycosidases"/>
    <property type="match status" value="1"/>
</dbReference>
<dbReference type="SMART" id="SM00642">
    <property type="entry name" value="Aamy"/>
    <property type="match status" value="1"/>
</dbReference>
<dbReference type="RefSeq" id="WP_044049936.1">
    <property type="nucleotide sequence ID" value="NZ_CP003984.1"/>
</dbReference>
<dbReference type="Proteomes" id="UP000028680">
    <property type="component" value="Chromosome"/>
</dbReference>